<dbReference type="GO" id="GO:0005634">
    <property type="term" value="C:nucleus"/>
    <property type="evidence" value="ECO:0007669"/>
    <property type="project" value="UniProtKB-SubCell"/>
</dbReference>
<dbReference type="GO" id="GO:0005737">
    <property type="term" value="C:cytoplasm"/>
    <property type="evidence" value="ECO:0007669"/>
    <property type="project" value="UniProtKB-SubCell"/>
</dbReference>
<dbReference type="RefSeq" id="XP_003062503.1">
    <property type="nucleotide sequence ID" value="XM_003062457.1"/>
</dbReference>
<dbReference type="GeneID" id="9687722"/>
<dbReference type="KEGG" id="mpp:MICPUCDRAFT_21500"/>
<dbReference type="PANTHER" id="PTHR21213:SF0">
    <property type="entry name" value="ZINC FINGER PROTEIN 706"/>
    <property type="match status" value="1"/>
</dbReference>
<dbReference type="eggNOG" id="ENOG502S122">
    <property type="taxonomic scope" value="Eukaryota"/>
</dbReference>
<evidence type="ECO:0000256" key="4">
    <source>
        <dbReference type="ARBA" id="ARBA00023242"/>
    </source>
</evidence>
<dbReference type="Proteomes" id="UP000001876">
    <property type="component" value="Unassembled WGS sequence"/>
</dbReference>
<keyword evidence="7" id="KW-1185">Reference proteome</keyword>
<organism evidence="7">
    <name type="scientific">Micromonas pusilla (strain CCMP1545)</name>
    <name type="common">Picoplanktonic green alga</name>
    <dbReference type="NCBI Taxonomy" id="564608"/>
    <lineage>
        <taxon>Eukaryota</taxon>
        <taxon>Viridiplantae</taxon>
        <taxon>Chlorophyta</taxon>
        <taxon>Mamiellophyceae</taxon>
        <taxon>Mamiellales</taxon>
        <taxon>Mamiellaceae</taxon>
        <taxon>Micromonas</taxon>
    </lineage>
</organism>
<name>C1N2W3_MICPC</name>
<accession>C1N2W3</accession>
<feature type="region of interest" description="Disordered" evidence="5">
    <location>
        <begin position="1"/>
        <end position="54"/>
    </location>
</feature>
<evidence type="ECO:0000256" key="1">
    <source>
        <dbReference type="ARBA" id="ARBA00004123"/>
    </source>
</evidence>
<keyword evidence="3" id="KW-0963">Cytoplasm</keyword>
<evidence type="ECO:0000313" key="6">
    <source>
        <dbReference type="EMBL" id="EEH53322.1"/>
    </source>
</evidence>
<evidence type="ECO:0000256" key="5">
    <source>
        <dbReference type="SAM" id="MobiDB-lite"/>
    </source>
</evidence>
<dbReference type="EMBL" id="GG663746">
    <property type="protein sequence ID" value="EEH53322.1"/>
    <property type="molecule type" value="Genomic_DNA"/>
</dbReference>
<comment type="subcellular location">
    <subcellularLocation>
        <location evidence="2">Cytoplasm</location>
    </subcellularLocation>
    <subcellularLocation>
        <location evidence="1">Nucleus</location>
    </subcellularLocation>
</comment>
<evidence type="ECO:0000256" key="3">
    <source>
        <dbReference type="ARBA" id="ARBA00022490"/>
    </source>
</evidence>
<dbReference type="OMA" id="GHSKFIC"/>
<sequence length="130" mass="13565">MGGKAKPTKHSAKEIAGKVAAATTNKGGGKAGLADRKGGAAGHAKFKCPSCGQQAPSIKSAEMHWDSKHSKLPFVPGDWSDTHAEHGGVTTAGVAVKGAAKQKTVHELAKTKTGQEKLKQLEQEKLKQQF</sequence>
<feature type="compositionally biased region" description="Basic residues" evidence="5">
    <location>
        <begin position="1"/>
        <end position="10"/>
    </location>
</feature>
<dbReference type="PANTHER" id="PTHR21213">
    <property type="entry name" value="GEO09665P1-RELATED"/>
    <property type="match status" value="1"/>
</dbReference>
<dbReference type="OrthoDB" id="497453at2759"/>
<evidence type="ECO:0000256" key="2">
    <source>
        <dbReference type="ARBA" id="ARBA00004496"/>
    </source>
</evidence>
<dbReference type="AlphaFoldDB" id="C1N2W3"/>
<dbReference type="InterPro" id="IPR045230">
    <property type="entry name" value="MBS1/2-like"/>
</dbReference>
<reference evidence="6 7" key="1">
    <citation type="journal article" date="2009" name="Science">
        <title>Green evolution and dynamic adaptations revealed by genomes of the marine picoeukaryotes Micromonas.</title>
        <authorList>
            <person name="Worden A.Z."/>
            <person name="Lee J.H."/>
            <person name="Mock T."/>
            <person name="Rouze P."/>
            <person name="Simmons M.P."/>
            <person name="Aerts A.L."/>
            <person name="Allen A.E."/>
            <person name="Cuvelier M.L."/>
            <person name="Derelle E."/>
            <person name="Everett M.V."/>
            <person name="Foulon E."/>
            <person name="Grimwood J."/>
            <person name="Gundlach H."/>
            <person name="Henrissat B."/>
            <person name="Napoli C."/>
            <person name="McDonald S.M."/>
            <person name="Parker M.S."/>
            <person name="Rombauts S."/>
            <person name="Salamov A."/>
            <person name="Von Dassow P."/>
            <person name="Badger J.H."/>
            <person name="Coutinho P.M."/>
            <person name="Demir E."/>
            <person name="Dubchak I."/>
            <person name="Gentemann C."/>
            <person name="Eikrem W."/>
            <person name="Gready J.E."/>
            <person name="John U."/>
            <person name="Lanier W."/>
            <person name="Lindquist E.A."/>
            <person name="Lucas S."/>
            <person name="Mayer K.F."/>
            <person name="Moreau H."/>
            <person name="Not F."/>
            <person name="Otillar R."/>
            <person name="Panaud O."/>
            <person name="Pangilinan J."/>
            <person name="Paulsen I."/>
            <person name="Piegu B."/>
            <person name="Poliakov A."/>
            <person name="Robbens S."/>
            <person name="Schmutz J."/>
            <person name="Toulza E."/>
            <person name="Wyss T."/>
            <person name="Zelensky A."/>
            <person name="Zhou K."/>
            <person name="Armbrust E.V."/>
            <person name="Bhattacharya D."/>
            <person name="Goodenough U.W."/>
            <person name="Van de Peer Y."/>
            <person name="Grigoriev I.V."/>
        </authorList>
    </citation>
    <scope>NUCLEOTIDE SEQUENCE [LARGE SCALE GENOMIC DNA]</scope>
    <source>
        <strain evidence="6 7">CCMP1545</strain>
    </source>
</reference>
<protein>
    <submittedName>
        <fullName evidence="6">Predicted protein</fullName>
    </submittedName>
</protein>
<proteinExistence type="predicted"/>
<keyword evidence="4" id="KW-0539">Nucleus</keyword>
<dbReference type="SUPFAM" id="SSF118359">
    <property type="entry name" value="Expressed protein At2g23090/F21P24.15"/>
    <property type="match status" value="1"/>
</dbReference>
<evidence type="ECO:0000313" key="7">
    <source>
        <dbReference type="Proteomes" id="UP000001876"/>
    </source>
</evidence>
<gene>
    <name evidence="6" type="ORF">MICPUCDRAFT_21500</name>
</gene>